<dbReference type="RefSeq" id="WP_076407747.1">
    <property type="nucleotide sequence ID" value="NZ_MJMN01000001.1"/>
</dbReference>
<sequence>MNAPYLSIPREQVADRLDEMIQAANDGVFVVITHDGLAQAQLRRVNPLMTEAGHNAIEELKRFPGIPYTDEATWWYAVKGVRE</sequence>
<organism evidence="1 2">
    <name type="scientific">Alcaligenes xylosoxydans xylosoxydans</name>
    <name type="common">Achromobacter xylosoxidans</name>
    <dbReference type="NCBI Taxonomy" id="85698"/>
    <lineage>
        <taxon>Bacteria</taxon>
        <taxon>Pseudomonadati</taxon>
        <taxon>Pseudomonadota</taxon>
        <taxon>Betaproteobacteria</taxon>
        <taxon>Burkholderiales</taxon>
        <taxon>Alcaligenaceae</taxon>
        <taxon>Achromobacter</taxon>
    </lineage>
</organism>
<dbReference type="Proteomes" id="UP000187251">
    <property type="component" value="Unassembled WGS sequence"/>
</dbReference>
<evidence type="ECO:0000313" key="1">
    <source>
        <dbReference type="EMBL" id="OMG92945.1"/>
    </source>
</evidence>
<dbReference type="AlphaFoldDB" id="A0A1R1K0N0"/>
<reference evidence="1 2" key="1">
    <citation type="submission" date="2016-09" db="EMBL/GenBank/DDBJ databases">
        <title>Phylogenomics of Achromobacter.</title>
        <authorList>
            <person name="Jeukens J."/>
            <person name="Freschi L."/>
            <person name="Vincent A.T."/>
            <person name="Emond-Rheault J.-G."/>
            <person name="Kukavica-Ibrulj I."/>
            <person name="Charette S.J."/>
            <person name="Levesque R.C."/>
        </authorList>
    </citation>
    <scope>NUCLEOTIDE SEQUENCE [LARGE SCALE GENOMIC DNA]</scope>
    <source>
        <strain evidence="1 2">AUS488</strain>
    </source>
</reference>
<dbReference type="EMBL" id="MJMN01000001">
    <property type="protein sequence ID" value="OMG92945.1"/>
    <property type="molecule type" value="Genomic_DNA"/>
</dbReference>
<proteinExistence type="predicted"/>
<gene>
    <name evidence="1" type="ORF">BIZ92_01025</name>
</gene>
<dbReference type="OrthoDB" id="8657562at2"/>
<name>A0A1R1K0N0_ALCXX</name>
<accession>A0A1R1K0N0</accession>
<comment type="caution">
    <text evidence="1">The sequence shown here is derived from an EMBL/GenBank/DDBJ whole genome shotgun (WGS) entry which is preliminary data.</text>
</comment>
<evidence type="ECO:0000313" key="2">
    <source>
        <dbReference type="Proteomes" id="UP000187251"/>
    </source>
</evidence>
<protein>
    <submittedName>
        <fullName evidence="1">Uncharacterized protein</fullName>
    </submittedName>
</protein>